<comment type="caution">
    <text evidence="2">The sequence shown here is derived from an EMBL/GenBank/DDBJ whole genome shotgun (WGS) entry which is preliminary data.</text>
</comment>
<name>A0ABD3HCA2_9MARC</name>
<keyword evidence="1" id="KW-0812">Transmembrane</keyword>
<proteinExistence type="predicted"/>
<keyword evidence="1" id="KW-0472">Membrane</keyword>
<keyword evidence="1" id="KW-1133">Transmembrane helix</keyword>
<feature type="transmembrane region" description="Helical" evidence="1">
    <location>
        <begin position="202"/>
        <end position="218"/>
    </location>
</feature>
<gene>
    <name evidence="2" type="ORF">R1sor_015456</name>
</gene>
<evidence type="ECO:0000256" key="1">
    <source>
        <dbReference type="SAM" id="Phobius"/>
    </source>
</evidence>
<keyword evidence="3" id="KW-1185">Reference proteome</keyword>
<dbReference type="AlphaFoldDB" id="A0ABD3HCA2"/>
<feature type="transmembrane region" description="Helical" evidence="1">
    <location>
        <begin position="283"/>
        <end position="302"/>
    </location>
</feature>
<feature type="transmembrane region" description="Helical" evidence="1">
    <location>
        <begin position="252"/>
        <end position="277"/>
    </location>
</feature>
<organism evidence="2 3">
    <name type="scientific">Riccia sorocarpa</name>
    <dbReference type="NCBI Taxonomy" id="122646"/>
    <lineage>
        <taxon>Eukaryota</taxon>
        <taxon>Viridiplantae</taxon>
        <taxon>Streptophyta</taxon>
        <taxon>Embryophyta</taxon>
        <taxon>Marchantiophyta</taxon>
        <taxon>Marchantiopsida</taxon>
        <taxon>Marchantiidae</taxon>
        <taxon>Marchantiales</taxon>
        <taxon>Ricciaceae</taxon>
        <taxon>Riccia</taxon>
    </lineage>
</organism>
<dbReference type="PANTHER" id="PTHR33372">
    <property type="match status" value="1"/>
</dbReference>
<evidence type="ECO:0000313" key="2">
    <source>
        <dbReference type="EMBL" id="KAL3689147.1"/>
    </source>
</evidence>
<sequence>MASAPCSSPLHHYARQSVFEGIKSGGMRVLGRGAGGISTRASGRACSVGEIKGSGGLLALSQRRFQAQMMRHAGQINSSRNLPLRRLVIRAMDASVGGEGNAPQVFPRINVKDPFKRLGISREASEEEIREARNYLFAQYGADPKSRDAIESAYDKIIMDSFRDRRKNKVDVRASLKKRLAESPPWVKAFTNRFEVPDSQIILIRFALFFLLGVWSILSPGQGGPAFQVAVSFVACIYFLKDRLKSLGKSFLYGFGALVLGWVSGTFLVPVVSSYILPSSWSLELGTSLYSYIVLWAACTYLK</sequence>
<dbReference type="InterPro" id="IPR021788">
    <property type="entry name" value="CPP1-like"/>
</dbReference>
<reference evidence="2 3" key="1">
    <citation type="submission" date="2024-09" db="EMBL/GenBank/DDBJ databases">
        <title>Chromosome-scale assembly of Riccia sorocarpa.</title>
        <authorList>
            <person name="Paukszto L."/>
        </authorList>
    </citation>
    <scope>NUCLEOTIDE SEQUENCE [LARGE SCALE GENOMIC DNA]</scope>
    <source>
        <strain evidence="2">LP-2024</strain>
        <tissue evidence="2">Aerial parts of the thallus</tissue>
    </source>
</reference>
<feature type="transmembrane region" description="Helical" evidence="1">
    <location>
        <begin position="224"/>
        <end position="240"/>
    </location>
</feature>
<accession>A0ABD3HCA2</accession>
<dbReference type="PANTHER" id="PTHR33372:SF2">
    <property type="entry name" value="PROTEIN CHAPERONE-LIKE PROTEIN OF POR1, CHLOROPLASTIC"/>
    <property type="match status" value="1"/>
</dbReference>
<evidence type="ECO:0008006" key="4">
    <source>
        <dbReference type="Google" id="ProtNLM"/>
    </source>
</evidence>
<protein>
    <recommendedName>
        <fullName evidence="4">Chaperone DnaJ-domain superfamily protein</fullName>
    </recommendedName>
</protein>
<dbReference type="Proteomes" id="UP001633002">
    <property type="component" value="Unassembled WGS sequence"/>
</dbReference>
<evidence type="ECO:0000313" key="3">
    <source>
        <dbReference type="Proteomes" id="UP001633002"/>
    </source>
</evidence>
<dbReference type="EMBL" id="JBJQOH010000004">
    <property type="protein sequence ID" value="KAL3689147.1"/>
    <property type="molecule type" value="Genomic_DNA"/>
</dbReference>
<dbReference type="Pfam" id="PF11833">
    <property type="entry name" value="CPP1-like"/>
    <property type="match status" value="1"/>
</dbReference>